<proteinExistence type="predicted"/>
<comment type="caution">
    <text evidence="2">The sequence shown here is derived from an EMBL/GenBank/DDBJ whole genome shotgun (WGS) entry which is preliminary data.</text>
</comment>
<dbReference type="EMBL" id="VIBQ01000012">
    <property type="protein sequence ID" value="KAB8342785.1"/>
    <property type="molecule type" value="Genomic_DNA"/>
</dbReference>
<feature type="region of interest" description="Disordered" evidence="1">
    <location>
        <begin position="1"/>
        <end position="101"/>
    </location>
</feature>
<evidence type="ECO:0000313" key="3">
    <source>
        <dbReference type="Proteomes" id="UP000327013"/>
    </source>
</evidence>
<evidence type="ECO:0000256" key="1">
    <source>
        <dbReference type="SAM" id="MobiDB-lite"/>
    </source>
</evidence>
<sequence length="350" mass="38853">MSSSSASSSSSSSSSAPSSSWSTASAPVYQPPHRREQFRRGPPSNRSRGAGRTPAVSSGQRPSRRPNASSFSSSPRTTTSTASPHPSEGLTTRRGDLRFLPSKEEIPASSVLFDSLEGNRGNPFSHPCLVTDTYGAFVEILIITSLKPSRGNGTLVQEWTPELQPGYCHFAHADRSRDWAAHSAGFRPLQLQRSRDFLNPATYLNMRVPYLVEAALLKPLHRMARARLSIQSMEFVDQMCYYVLDPPPSGGDKPYCDMPGDWAYWKTTYLGLEWQSTFTPAVHSWSTGDLDLLIDFLLLEGDEQRNREIQRVPRKVYEAGLDHPMEIEADLSRPRGSLGSGRLIPRSGFY</sequence>
<feature type="compositionally biased region" description="Low complexity" evidence="1">
    <location>
        <begin position="1"/>
        <end position="26"/>
    </location>
</feature>
<accession>A0A5N6KSM7</accession>
<keyword evidence="3" id="KW-1185">Reference proteome</keyword>
<organism evidence="2 3">
    <name type="scientific">Carpinus fangiana</name>
    <dbReference type="NCBI Taxonomy" id="176857"/>
    <lineage>
        <taxon>Eukaryota</taxon>
        <taxon>Viridiplantae</taxon>
        <taxon>Streptophyta</taxon>
        <taxon>Embryophyta</taxon>
        <taxon>Tracheophyta</taxon>
        <taxon>Spermatophyta</taxon>
        <taxon>Magnoliopsida</taxon>
        <taxon>eudicotyledons</taxon>
        <taxon>Gunneridae</taxon>
        <taxon>Pentapetalae</taxon>
        <taxon>rosids</taxon>
        <taxon>fabids</taxon>
        <taxon>Fagales</taxon>
        <taxon>Betulaceae</taxon>
        <taxon>Carpinus</taxon>
    </lineage>
</organism>
<protein>
    <submittedName>
        <fullName evidence="2">Uncharacterized protein</fullName>
    </submittedName>
</protein>
<dbReference type="Proteomes" id="UP000327013">
    <property type="component" value="Unassembled WGS sequence"/>
</dbReference>
<reference evidence="2 3" key="1">
    <citation type="submission" date="2019-06" db="EMBL/GenBank/DDBJ databases">
        <title>A chromosomal-level reference genome of Carpinus fangiana (Coryloideae, Betulaceae).</title>
        <authorList>
            <person name="Yang X."/>
            <person name="Wang Z."/>
            <person name="Zhang L."/>
            <person name="Hao G."/>
            <person name="Liu J."/>
            <person name="Yang Y."/>
        </authorList>
    </citation>
    <scope>NUCLEOTIDE SEQUENCE [LARGE SCALE GENOMIC DNA]</scope>
    <source>
        <strain evidence="2">Cfa_2016G</strain>
        <tissue evidence="2">Leaf</tissue>
    </source>
</reference>
<feature type="compositionally biased region" description="Low complexity" evidence="1">
    <location>
        <begin position="65"/>
        <end position="87"/>
    </location>
</feature>
<dbReference type="AlphaFoldDB" id="A0A5N6KSM7"/>
<evidence type="ECO:0000313" key="2">
    <source>
        <dbReference type="EMBL" id="KAB8342785.1"/>
    </source>
</evidence>
<feature type="compositionally biased region" description="Basic and acidic residues" evidence="1">
    <location>
        <begin position="91"/>
        <end position="101"/>
    </location>
</feature>
<gene>
    <name evidence="2" type="ORF">FH972_022383</name>
</gene>
<name>A0A5N6KSM7_9ROSI</name>